<dbReference type="InterPro" id="IPR036148">
    <property type="entry name" value="MmgE/PrpD_sf"/>
</dbReference>
<dbReference type="Gene3D" id="1.10.4100.10">
    <property type="entry name" value="2-methylcitrate dehydratase PrpD"/>
    <property type="match status" value="1"/>
</dbReference>
<protein>
    <submittedName>
        <fullName evidence="4">MmgE/PrpD family protein</fullName>
    </submittedName>
</protein>
<keyword evidence="5" id="KW-1185">Reference proteome</keyword>
<gene>
    <name evidence="4" type="ORF">EKG35_10335</name>
</gene>
<name>A0A431UTH7_9BACI</name>
<dbReference type="PANTHER" id="PTHR16943">
    <property type="entry name" value="2-METHYLCITRATE DEHYDRATASE-RELATED"/>
    <property type="match status" value="1"/>
</dbReference>
<dbReference type="OrthoDB" id="9791416at2"/>
<dbReference type="InterPro" id="IPR045337">
    <property type="entry name" value="MmgE_PrpD_C"/>
</dbReference>
<dbReference type="RefSeq" id="WP_126294378.1">
    <property type="nucleotide sequence ID" value="NZ_CP185866.1"/>
</dbReference>
<dbReference type="InterPro" id="IPR005656">
    <property type="entry name" value="MmgE_PrpD"/>
</dbReference>
<dbReference type="GO" id="GO:0016829">
    <property type="term" value="F:lyase activity"/>
    <property type="evidence" value="ECO:0007669"/>
    <property type="project" value="InterPro"/>
</dbReference>
<dbReference type="Proteomes" id="UP000276349">
    <property type="component" value="Unassembled WGS sequence"/>
</dbReference>
<comment type="similarity">
    <text evidence="1">Belongs to the PrpD family.</text>
</comment>
<dbReference type="InterPro" id="IPR045336">
    <property type="entry name" value="MmgE_PrpD_N"/>
</dbReference>
<feature type="domain" description="MmgE/PrpD N-terminal" evidence="2">
    <location>
        <begin position="4"/>
        <end position="241"/>
    </location>
</feature>
<feature type="domain" description="MmgE/PrpD C-terminal" evidence="3">
    <location>
        <begin position="264"/>
        <end position="434"/>
    </location>
</feature>
<dbReference type="PANTHER" id="PTHR16943:SF8">
    <property type="entry name" value="2-METHYLCITRATE DEHYDRATASE"/>
    <property type="match status" value="1"/>
</dbReference>
<organism evidence="4 5">
    <name type="scientific">Lysinibacillus telephonicus</name>
    <dbReference type="NCBI Taxonomy" id="1714840"/>
    <lineage>
        <taxon>Bacteria</taxon>
        <taxon>Bacillati</taxon>
        <taxon>Bacillota</taxon>
        <taxon>Bacilli</taxon>
        <taxon>Bacillales</taxon>
        <taxon>Bacillaceae</taxon>
        <taxon>Lysinibacillus</taxon>
    </lineage>
</organism>
<reference evidence="4 5" key="1">
    <citation type="submission" date="2018-12" db="EMBL/GenBank/DDBJ databases">
        <authorList>
            <person name="Yu L."/>
        </authorList>
    </citation>
    <scope>NUCLEOTIDE SEQUENCE [LARGE SCALE GENOMIC DNA]</scope>
    <source>
        <strain evidence="4 5">S5H2222</strain>
    </source>
</reference>
<evidence type="ECO:0000259" key="2">
    <source>
        <dbReference type="Pfam" id="PF03972"/>
    </source>
</evidence>
<dbReference type="AlphaFoldDB" id="A0A431UTH7"/>
<evidence type="ECO:0000313" key="4">
    <source>
        <dbReference type="EMBL" id="RTQ92934.1"/>
    </source>
</evidence>
<dbReference type="Pfam" id="PF03972">
    <property type="entry name" value="MmgE_PrpD_N"/>
    <property type="match status" value="1"/>
</dbReference>
<dbReference type="InterPro" id="IPR042188">
    <property type="entry name" value="MmgE/PrpD_sf_2"/>
</dbReference>
<dbReference type="Gene3D" id="3.30.1330.120">
    <property type="entry name" value="2-methylcitrate dehydratase PrpD"/>
    <property type="match status" value="1"/>
</dbReference>
<dbReference type="InterPro" id="IPR042183">
    <property type="entry name" value="MmgE/PrpD_sf_1"/>
</dbReference>
<sequence length="447" mass="49185">MISKQIAQYVAALSYDQLPEEVVKFTKLCILDYFSSLIKGRDAKPVQIMSEVVQQLGGTTQATTITGLKTNVANAAFVNGGASHVIELDDIHKASIVHAATVIMPAAIAVAEWKQLSGKELITAIVAGYEIAFRVGETVSPSHYYYFHNTATCGTFGATVAVAKLLNLSEIQIIEALGSAGTQAAGLWEFIEDGAMSKQLHPGKAAMHGVLSCFLAEKGFTGAKQIFEGRRGFFEAMADEYDQTKMTMGLGEQYKIIENSFKVHASCRHTHSVMDLLVSYYKKVKEKDIATIEKIQIGTYEVALNITDDPNPNTIYAAKFSLQFCAALALLTGSGGYNSFNEKTLQDSSIRELMKKIEVYVHEEINEAYPIEWGATVKVYWSNGEIDEMTSQYPVGDPENPVNEETLLLKFHELASNYSGNKRDKIIEIILNLDEYKSSDLMDAISS</sequence>
<dbReference type="Pfam" id="PF19305">
    <property type="entry name" value="MmgE_PrpD_C"/>
    <property type="match status" value="1"/>
</dbReference>
<accession>A0A431UTH7</accession>
<comment type="caution">
    <text evidence="4">The sequence shown here is derived from an EMBL/GenBank/DDBJ whole genome shotgun (WGS) entry which is preliminary data.</text>
</comment>
<dbReference type="SUPFAM" id="SSF103378">
    <property type="entry name" value="2-methylcitrate dehydratase PrpD"/>
    <property type="match status" value="1"/>
</dbReference>
<evidence type="ECO:0000259" key="3">
    <source>
        <dbReference type="Pfam" id="PF19305"/>
    </source>
</evidence>
<evidence type="ECO:0000256" key="1">
    <source>
        <dbReference type="ARBA" id="ARBA00006174"/>
    </source>
</evidence>
<proteinExistence type="inferred from homology"/>
<dbReference type="EMBL" id="RXNR01000025">
    <property type="protein sequence ID" value="RTQ92934.1"/>
    <property type="molecule type" value="Genomic_DNA"/>
</dbReference>
<evidence type="ECO:0000313" key="5">
    <source>
        <dbReference type="Proteomes" id="UP000276349"/>
    </source>
</evidence>